<feature type="compositionally biased region" description="Low complexity" evidence="10">
    <location>
        <begin position="380"/>
        <end position="393"/>
    </location>
</feature>
<evidence type="ECO:0000256" key="6">
    <source>
        <dbReference type="ARBA" id="ARBA00023054"/>
    </source>
</evidence>
<evidence type="ECO:0000256" key="5">
    <source>
        <dbReference type="ARBA" id="ARBA00022803"/>
    </source>
</evidence>
<accession>A0ABP1FHI5</accession>
<feature type="coiled-coil region" evidence="9">
    <location>
        <begin position="715"/>
        <end position="797"/>
    </location>
</feature>
<feature type="region of interest" description="Disordered" evidence="10">
    <location>
        <begin position="328"/>
        <end position="400"/>
    </location>
</feature>
<comment type="function">
    <text evidence="8">Plays a role in the organization of both preexisting and nascent microtubules in interphase cells. During mitosis, required for the organization and orientation of the mitotic spindle.</text>
</comment>
<evidence type="ECO:0000256" key="2">
    <source>
        <dbReference type="ARBA" id="ARBA00011832"/>
    </source>
</evidence>
<comment type="caution">
    <text evidence="11">The sequence shown here is derived from an EMBL/GenBank/DDBJ whole genome shotgun (WGS) entry which is preliminary data.</text>
</comment>
<feature type="region of interest" description="Disordered" evidence="10">
    <location>
        <begin position="199"/>
        <end position="225"/>
    </location>
</feature>
<organism evidence="11 12">
    <name type="scientific">Coccomyxa viridis</name>
    <dbReference type="NCBI Taxonomy" id="1274662"/>
    <lineage>
        <taxon>Eukaryota</taxon>
        <taxon>Viridiplantae</taxon>
        <taxon>Chlorophyta</taxon>
        <taxon>core chlorophytes</taxon>
        <taxon>Trebouxiophyceae</taxon>
        <taxon>Trebouxiophyceae incertae sedis</taxon>
        <taxon>Coccomyxaceae</taxon>
        <taxon>Coccomyxa</taxon>
    </lineage>
</organism>
<keyword evidence="5" id="KW-0802">TPR repeat</keyword>
<reference evidence="11 12" key="1">
    <citation type="submission" date="2024-06" db="EMBL/GenBank/DDBJ databases">
        <authorList>
            <person name="Kraege A."/>
            <person name="Thomma B."/>
        </authorList>
    </citation>
    <scope>NUCLEOTIDE SEQUENCE [LARGE SCALE GENOMIC DNA]</scope>
</reference>
<feature type="coiled-coil region" evidence="9">
    <location>
        <begin position="533"/>
        <end position="609"/>
    </location>
</feature>
<comment type="subcellular location">
    <subcellularLocation>
        <location evidence="1">Cytoplasm</location>
        <location evidence="1">Cytoskeleton</location>
        <location evidence="1">Microtubule organizing center</location>
        <location evidence="1">Centrosome</location>
    </subcellularLocation>
</comment>
<dbReference type="Proteomes" id="UP001497392">
    <property type="component" value="Unassembled WGS sequence"/>
</dbReference>
<feature type="compositionally biased region" description="Polar residues" evidence="10">
    <location>
        <begin position="74"/>
        <end position="92"/>
    </location>
</feature>
<dbReference type="PANTHER" id="PTHR14594">
    <property type="entry name" value="CENTROSOMAL PROTEIN OF 70 KDA"/>
    <property type="match status" value="1"/>
</dbReference>
<evidence type="ECO:0000313" key="12">
    <source>
        <dbReference type="Proteomes" id="UP001497392"/>
    </source>
</evidence>
<proteinExistence type="predicted"/>
<dbReference type="PANTHER" id="PTHR14594:SF1">
    <property type="entry name" value="CENTROSOMAL PROTEIN OF 70 KDA"/>
    <property type="match status" value="1"/>
</dbReference>
<feature type="region of interest" description="Disordered" evidence="10">
    <location>
        <begin position="153"/>
        <end position="179"/>
    </location>
</feature>
<evidence type="ECO:0000256" key="9">
    <source>
        <dbReference type="SAM" id="Coils"/>
    </source>
</evidence>
<name>A0ABP1FHI5_9CHLO</name>
<dbReference type="InterPro" id="IPR037692">
    <property type="entry name" value="CEP70"/>
</dbReference>
<feature type="compositionally biased region" description="Polar residues" evidence="10">
    <location>
        <begin position="360"/>
        <end position="372"/>
    </location>
</feature>
<keyword evidence="4" id="KW-0963">Cytoplasm</keyword>
<evidence type="ECO:0000256" key="8">
    <source>
        <dbReference type="ARBA" id="ARBA00025273"/>
    </source>
</evidence>
<gene>
    <name evidence="11" type="primary">g1225</name>
    <name evidence="11" type="ORF">VP750_LOCUS1059</name>
</gene>
<keyword evidence="7" id="KW-0206">Cytoskeleton</keyword>
<feature type="region of interest" description="Disordered" evidence="10">
    <location>
        <begin position="286"/>
        <end position="314"/>
    </location>
</feature>
<feature type="region of interest" description="Disordered" evidence="10">
    <location>
        <begin position="1"/>
        <end position="127"/>
    </location>
</feature>
<evidence type="ECO:0000256" key="4">
    <source>
        <dbReference type="ARBA" id="ARBA00022490"/>
    </source>
</evidence>
<keyword evidence="6 9" id="KW-0175">Coiled coil</keyword>
<evidence type="ECO:0000256" key="7">
    <source>
        <dbReference type="ARBA" id="ARBA00023212"/>
    </source>
</evidence>
<protein>
    <recommendedName>
        <fullName evidence="3">Centrosomal protein of 70 kDa</fullName>
    </recommendedName>
</protein>
<comment type="subunit">
    <text evidence="2">Directly interacts with tubulin-gamma; this interaction determines centrosomal localization.</text>
</comment>
<feature type="compositionally biased region" description="Low complexity" evidence="10">
    <location>
        <begin position="154"/>
        <end position="174"/>
    </location>
</feature>
<dbReference type="EMBL" id="CAXHTA020000002">
    <property type="protein sequence ID" value="CAL5219400.1"/>
    <property type="molecule type" value="Genomic_DNA"/>
</dbReference>
<sequence>MEAAEQQPASSSLLQRGSTDQQALPSHQEATHAADSASDLRLEAGQQAKTSAPSPDEPCKVTAHSEAAGGGHSPRQSQSKEAVLSASGSTPVSAEPASAHSGHLLVPPEPPRQEAKAGASTTEQQPETVCVAEALGLAGDAIVSLELSEALSRAGSSGHSSPAATSAHSAPAGHMRTSQPSAQMESIEQVFLSPAPVQRLGGDGKSSQPAAQACPSAITPQTAGSERASFPALAEVWGATSHLEGVVSTQTAICSPKTPPPGNGVLQAAAKQLYCQQLTFARHDVQTPSGTAKAGVGSSGAPARSKLTPGPPSVEHLAQMLSGLEAKYGGLPVTDHGGQPQGASEMSSSSDAAQPKASACSGTSHSTNSVTDESYDRRSSASSMATALAADAASPDEGSESDWAACAQACKGRLNRMLLGCGMPSLPCQEMQDRGSAAEVLAGMLCKVLQQLQHRRSAVEELVQALDQARLHEKEIGTRHAHVIREREGRQRELIRRLEASTAQARDSDKAAAEAVGEARKQQACVALLSKQLADIQQALRQETGALEEQRAAASRCRKECATSENKLHQVGAALQAAELAATHMHAKVQHAERAARVHEAAAEKLRARLAAQVTAEERRCKMNAEAYARAKRTVAVNRGFSKGRATAGAVSAALRELRPVEIVGLYEDVLEGFQVELAVVKAELKTSLLQLRDQEQAASLKGLVKGSAPSAAQMAALSRKAAEAQLQLTDSRRDAAEVTRCMIRKLAEAERTAQAMSEENANLAMELNMRPSTKQVHSLQRQVQALQRQLARAKACCREHNIAMPTPEDSPLGGGMGTELTTRQRMRRDRGMHELGLASMGALPHAILVDTLQQLCLAAGTSDATALPGCMAKHMRASEVLPELETFIDTVCEVVFQTGKAFCTGGAESARAVPGILRAWIADLQAFQILQAMHCELQAALQQRVSPGSSDVSGSDSMLAAVRGLVEAEHRSAALAETLAAAERLARGDGGGLLQRIISHFQQLFAVPSTEGVLTAINQVYVANAEAANCRRVLVDALGLDPRSSMGHCMQQFMLRMQSQEAKQDASS</sequence>
<evidence type="ECO:0000313" key="11">
    <source>
        <dbReference type="EMBL" id="CAL5219400.1"/>
    </source>
</evidence>
<evidence type="ECO:0000256" key="3">
    <source>
        <dbReference type="ARBA" id="ARBA00018408"/>
    </source>
</evidence>
<feature type="compositionally biased region" description="Polar residues" evidence="10">
    <location>
        <begin position="7"/>
        <end position="25"/>
    </location>
</feature>
<evidence type="ECO:0000256" key="1">
    <source>
        <dbReference type="ARBA" id="ARBA00004300"/>
    </source>
</evidence>
<feature type="compositionally biased region" description="Low complexity" evidence="10">
    <location>
        <begin position="206"/>
        <end position="217"/>
    </location>
</feature>
<keyword evidence="12" id="KW-1185">Reference proteome</keyword>
<evidence type="ECO:0000256" key="10">
    <source>
        <dbReference type="SAM" id="MobiDB-lite"/>
    </source>
</evidence>
<feature type="compositionally biased region" description="Polar residues" evidence="10">
    <location>
        <begin position="341"/>
        <end position="352"/>
    </location>
</feature>